<evidence type="ECO:0000313" key="2">
    <source>
        <dbReference type="Proteomes" id="UP000028135"/>
    </source>
</evidence>
<organism evidence="1 2">
    <name type="scientific">Sphingobium indicum F2</name>
    <dbReference type="NCBI Taxonomy" id="1450518"/>
    <lineage>
        <taxon>Bacteria</taxon>
        <taxon>Pseudomonadati</taxon>
        <taxon>Pseudomonadota</taxon>
        <taxon>Alphaproteobacteria</taxon>
        <taxon>Sphingomonadales</taxon>
        <taxon>Sphingomonadaceae</taxon>
        <taxon>Sphingobium</taxon>
    </lineage>
</organism>
<sequence length="74" mass="8202">MQIACFCCLGQMIATIDAYFHRVPIRMRDEVGIPKFSITIIALAAKVAKVILANEPPSIGRHYYPMLFSVAAFA</sequence>
<evidence type="ECO:0000313" key="1">
    <source>
        <dbReference type="EMBL" id="KER37900.1"/>
    </source>
</evidence>
<dbReference type="Proteomes" id="UP000028135">
    <property type="component" value="Unassembled WGS sequence"/>
</dbReference>
<proteinExistence type="predicted"/>
<dbReference type="EMBL" id="JANF02000007">
    <property type="protein sequence ID" value="KER37900.1"/>
    <property type="molecule type" value="Genomic_DNA"/>
</dbReference>
<accession>A0A8E0WUZ5</accession>
<comment type="caution">
    <text evidence="1">The sequence shown here is derived from an EMBL/GenBank/DDBJ whole genome shotgun (WGS) entry which is preliminary data.</text>
</comment>
<gene>
    <name evidence="1" type="ORF">AL00_03395</name>
</gene>
<dbReference type="AlphaFoldDB" id="A0A8E0WUZ5"/>
<protein>
    <submittedName>
        <fullName evidence="1">Uncharacterized protein</fullName>
    </submittedName>
</protein>
<name>A0A8E0WUZ5_9SPHN</name>
<reference evidence="1 2" key="1">
    <citation type="submission" date="2014-05" db="EMBL/GenBank/DDBJ databases">
        <title>Genome Announcement of Sphingobium lucknowense F2.</title>
        <authorList>
            <person name="Lal R."/>
            <person name="Negi V."/>
            <person name="Lata P."/>
            <person name="Sangwan N."/>
            <person name="Gupta S.K."/>
            <person name="Rao D.L.N."/>
            <person name="Das S."/>
        </authorList>
    </citation>
    <scope>NUCLEOTIDE SEQUENCE [LARGE SCALE GENOMIC DNA]</scope>
    <source>
        <strain evidence="1 2">F2</strain>
    </source>
</reference>